<dbReference type="SUPFAM" id="SSF48179">
    <property type="entry name" value="6-phosphogluconate dehydrogenase C-terminal domain-like"/>
    <property type="match status" value="1"/>
</dbReference>
<keyword evidence="15" id="KW-1185">Reference proteome</keyword>
<dbReference type="InterPro" id="IPR036220">
    <property type="entry name" value="UDP-Glc/GDP-Man_DH_C_sf"/>
</dbReference>
<feature type="binding site" evidence="11">
    <location>
        <position position="212"/>
    </location>
    <ligand>
        <name>substrate</name>
    </ligand>
</feature>
<comment type="pathway">
    <text evidence="1">Nucleotide-sugar biosynthesis; UDP-alpha-D-glucuronate biosynthesis; UDP-alpha-D-glucuronate from UDP-alpha-D-glucose: step 1/1.</text>
</comment>
<feature type="binding site" evidence="12">
    <location>
        <position position="86"/>
    </location>
    <ligand>
        <name>NAD(+)</name>
        <dbReference type="ChEBI" id="CHEBI:57540"/>
    </ligand>
</feature>
<dbReference type="UniPathway" id="UPA00038">
    <property type="reaction ID" value="UER00491"/>
</dbReference>
<dbReference type="Proteomes" id="UP000319576">
    <property type="component" value="Chromosome"/>
</dbReference>
<dbReference type="FunFam" id="1.20.5.100:FF:000001">
    <property type="entry name" value="UDP-glucose 6-dehydrogenase"/>
    <property type="match status" value="1"/>
</dbReference>
<dbReference type="KEGG" id="uli:ETAA1_19700"/>
<dbReference type="GO" id="GO:0003979">
    <property type="term" value="F:UDP-glucose 6-dehydrogenase activity"/>
    <property type="evidence" value="ECO:0007669"/>
    <property type="project" value="UniProtKB-EC"/>
</dbReference>
<organism evidence="14 15">
    <name type="scientific">Urbifossiella limnaea</name>
    <dbReference type="NCBI Taxonomy" id="2528023"/>
    <lineage>
        <taxon>Bacteria</taxon>
        <taxon>Pseudomonadati</taxon>
        <taxon>Planctomycetota</taxon>
        <taxon>Planctomycetia</taxon>
        <taxon>Gemmatales</taxon>
        <taxon>Gemmataceae</taxon>
        <taxon>Urbifossiella</taxon>
    </lineage>
</organism>
<evidence type="ECO:0000256" key="10">
    <source>
        <dbReference type="PIRSR" id="PIRSR500134-1"/>
    </source>
</evidence>
<evidence type="ECO:0000313" key="15">
    <source>
        <dbReference type="Proteomes" id="UP000319576"/>
    </source>
</evidence>
<dbReference type="InterPro" id="IPR008927">
    <property type="entry name" value="6-PGluconate_DH-like_C_sf"/>
</dbReference>
<feature type="binding site" evidence="11">
    <location>
        <begin position="157"/>
        <end position="160"/>
    </location>
    <ligand>
        <name>substrate</name>
    </ligand>
</feature>
<comment type="catalytic activity">
    <reaction evidence="7 9">
        <text>UDP-alpha-D-glucose + 2 NAD(+) + H2O = UDP-alpha-D-glucuronate + 2 NADH + 3 H(+)</text>
        <dbReference type="Rhea" id="RHEA:23596"/>
        <dbReference type="ChEBI" id="CHEBI:15377"/>
        <dbReference type="ChEBI" id="CHEBI:15378"/>
        <dbReference type="ChEBI" id="CHEBI:57540"/>
        <dbReference type="ChEBI" id="CHEBI:57945"/>
        <dbReference type="ChEBI" id="CHEBI:58052"/>
        <dbReference type="ChEBI" id="CHEBI:58885"/>
        <dbReference type="EC" id="1.1.1.22"/>
    </reaction>
</comment>
<evidence type="ECO:0000256" key="2">
    <source>
        <dbReference type="ARBA" id="ARBA00006601"/>
    </source>
</evidence>
<feature type="binding site" evidence="11">
    <location>
        <position position="329"/>
    </location>
    <ligand>
        <name>substrate</name>
    </ligand>
</feature>
<accession>A0A517XR89</accession>
<evidence type="ECO:0000313" key="14">
    <source>
        <dbReference type="EMBL" id="QDU20027.1"/>
    </source>
</evidence>
<feature type="binding site" evidence="12">
    <location>
        <position position="128"/>
    </location>
    <ligand>
        <name>NAD(+)</name>
        <dbReference type="ChEBI" id="CHEBI:57540"/>
    </ligand>
</feature>
<feature type="binding site" evidence="12">
    <location>
        <position position="35"/>
    </location>
    <ligand>
        <name>NAD(+)</name>
        <dbReference type="ChEBI" id="CHEBI:57540"/>
    </ligand>
</feature>
<dbReference type="GO" id="GO:0051287">
    <property type="term" value="F:NAD binding"/>
    <property type="evidence" value="ECO:0007669"/>
    <property type="project" value="InterPro"/>
</dbReference>
<dbReference type="Pfam" id="PF03721">
    <property type="entry name" value="UDPG_MGDP_dh_N"/>
    <property type="match status" value="1"/>
</dbReference>
<dbReference type="SUPFAM" id="SSF52413">
    <property type="entry name" value="UDP-glucose/GDP-mannose dehydrogenase C-terminal domain"/>
    <property type="match status" value="1"/>
</dbReference>
<evidence type="ECO:0000256" key="11">
    <source>
        <dbReference type="PIRSR" id="PIRSR500134-2"/>
    </source>
</evidence>
<dbReference type="NCBIfam" id="TIGR03026">
    <property type="entry name" value="NDP-sugDHase"/>
    <property type="match status" value="1"/>
</dbReference>
<evidence type="ECO:0000256" key="12">
    <source>
        <dbReference type="PIRSR" id="PIRSR500134-3"/>
    </source>
</evidence>
<evidence type="ECO:0000256" key="9">
    <source>
        <dbReference type="PIRNR" id="PIRNR000124"/>
    </source>
</evidence>
<feature type="binding site" evidence="12">
    <location>
        <position position="336"/>
    </location>
    <ligand>
        <name>NAD(+)</name>
        <dbReference type="ChEBI" id="CHEBI:57540"/>
    </ligand>
</feature>
<dbReference type="EMBL" id="CP036273">
    <property type="protein sequence ID" value="QDU20027.1"/>
    <property type="molecule type" value="Genomic_DNA"/>
</dbReference>
<evidence type="ECO:0000256" key="8">
    <source>
        <dbReference type="ARBA" id="ARBA00053241"/>
    </source>
</evidence>
<evidence type="ECO:0000256" key="1">
    <source>
        <dbReference type="ARBA" id="ARBA00004701"/>
    </source>
</evidence>
<dbReference type="PIRSF" id="PIRSF500134">
    <property type="entry name" value="UDPglc_DH_bac"/>
    <property type="match status" value="1"/>
</dbReference>
<evidence type="ECO:0000256" key="3">
    <source>
        <dbReference type="ARBA" id="ARBA00012954"/>
    </source>
</evidence>
<evidence type="ECO:0000259" key="13">
    <source>
        <dbReference type="SMART" id="SM00984"/>
    </source>
</evidence>
<feature type="binding site" evidence="11">
    <location>
        <begin position="257"/>
        <end position="261"/>
    </location>
    <ligand>
        <name>substrate</name>
    </ligand>
</feature>
<dbReference type="RefSeq" id="WP_145236893.1">
    <property type="nucleotide sequence ID" value="NZ_CP036273.1"/>
</dbReference>
<keyword evidence="6 9" id="KW-0520">NAD</keyword>
<protein>
    <recommendedName>
        <fullName evidence="4 9">UDP-glucose 6-dehydrogenase</fullName>
        <ecNumber evidence="3 9">1.1.1.22</ecNumber>
    </recommendedName>
</protein>
<dbReference type="InterPro" id="IPR001732">
    <property type="entry name" value="UDP-Glc/GDP-Man_DH_N"/>
</dbReference>
<feature type="domain" description="UDP-glucose/GDP-mannose dehydrogenase C-terminal" evidence="13">
    <location>
        <begin position="322"/>
        <end position="424"/>
    </location>
</feature>
<feature type="active site" description="Nucleophile" evidence="10">
    <location>
        <position position="268"/>
    </location>
</feature>
<feature type="binding site" evidence="12">
    <location>
        <position position="271"/>
    </location>
    <ligand>
        <name>NAD(+)</name>
        <dbReference type="ChEBI" id="CHEBI:57540"/>
    </ligand>
</feature>
<reference evidence="14 15" key="1">
    <citation type="submission" date="2019-02" db="EMBL/GenBank/DDBJ databases">
        <title>Deep-cultivation of Planctomycetes and their phenomic and genomic characterization uncovers novel biology.</title>
        <authorList>
            <person name="Wiegand S."/>
            <person name="Jogler M."/>
            <person name="Boedeker C."/>
            <person name="Pinto D."/>
            <person name="Vollmers J."/>
            <person name="Rivas-Marin E."/>
            <person name="Kohn T."/>
            <person name="Peeters S.H."/>
            <person name="Heuer A."/>
            <person name="Rast P."/>
            <person name="Oberbeckmann S."/>
            <person name="Bunk B."/>
            <person name="Jeske O."/>
            <person name="Meyerdierks A."/>
            <person name="Storesund J.E."/>
            <person name="Kallscheuer N."/>
            <person name="Luecker S."/>
            <person name="Lage O.M."/>
            <person name="Pohl T."/>
            <person name="Merkel B.J."/>
            <person name="Hornburger P."/>
            <person name="Mueller R.-W."/>
            <person name="Bruemmer F."/>
            <person name="Labrenz M."/>
            <person name="Spormann A.M."/>
            <person name="Op den Camp H."/>
            <person name="Overmann J."/>
            <person name="Amann R."/>
            <person name="Jetten M.S.M."/>
            <person name="Mascher T."/>
            <person name="Medema M.H."/>
            <person name="Devos D.P."/>
            <person name="Kaster A.-K."/>
            <person name="Ovreas L."/>
            <person name="Rohde M."/>
            <person name="Galperin M.Y."/>
            <person name="Jogler C."/>
        </authorList>
    </citation>
    <scope>NUCLEOTIDE SEQUENCE [LARGE SCALE GENOMIC DNA]</scope>
    <source>
        <strain evidence="14 15">ETA_A1</strain>
    </source>
</reference>
<dbReference type="InterPro" id="IPR014027">
    <property type="entry name" value="UDP-Glc/GDP-Man_DH_C"/>
</dbReference>
<feature type="binding site" evidence="11">
    <location>
        <position position="265"/>
    </location>
    <ligand>
        <name>substrate</name>
    </ligand>
</feature>
<comment type="similarity">
    <text evidence="2 9">Belongs to the UDP-glucose/GDP-mannose dehydrogenase family.</text>
</comment>
<dbReference type="PANTHER" id="PTHR43750:SF3">
    <property type="entry name" value="UDP-GLUCOSE 6-DEHYDROGENASE TUAD"/>
    <property type="match status" value="1"/>
</dbReference>
<dbReference type="InterPro" id="IPR028357">
    <property type="entry name" value="UDPglc_DH_bac"/>
</dbReference>
<dbReference type="InterPro" id="IPR017476">
    <property type="entry name" value="UDP-Glc/GDP-Man"/>
</dbReference>
<dbReference type="Gene3D" id="3.40.50.720">
    <property type="entry name" value="NAD(P)-binding Rossmann-like Domain"/>
    <property type="match status" value="2"/>
</dbReference>
<gene>
    <name evidence="14" type="primary">tuaD</name>
    <name evidence="14" type="ORF">ETAA1_19700</name>
</gene>
<dbReference type="Pfam" id="PF00984">
    <property type="entry name" value="UDPG_MGDP_dh"/>
    <property type="match status" value="1"/>
</dbReference>
<name>A0A517XR89_9BACT</name>
<keyword evidence="5 9" id="KW-0560">Oxidoreductase</keyword>
<dbReference type="AlphaFoldDB" id="A0A517XR89"/>
<dbReference type="SUPFAM" id="SSF51735">
    <property type="entry name" value="NAD(P)-binding Rossmann-fold domains"/>
    <property type="match status" value="1"/>
</dbReference>
<dbReference type="Gene3D" id="1.20.5.100">
    <property type="entry name" value="Cytochrome c1, transmembrane anchor, C-terminal"/>
    <property type="match status" value="1"/>
</dbReference>
<evidence type="ECO:0000256" key="7">
    <source>
        <dbReference type="ARBA" id="ARBA00047473"/>
    </source>
</evidence>
<dbReference type="Pfam" id="PF03720">
    <property type="entry name" value="UDPG_MGDP_dh_C"/>
    <property type="match status" value="1"/>
</dbReference>
<sequence length="442" mass="47860">MKVTVVGTGYVGLVTGTCLAESGNDVTCVDNNPAKIETLNAGKLPIYEPGLLELVQRNRHDARLSFTTDLRTAVRAARLIFIAVGTPQSEAGDADLTAVFAVADAIGAALKDEPPGPPGSRVVITKSTVPVGTNKAVAGRLAAAGCPHVEVASNPEFLKEGAAIDDFMKPDRVVVGVRRPEVAEVLRELYAPFLRTERPFLVMTPESAEMTKYAANAMLATKISFINEMANLCDRLHADINDVRKGIGHDQRIGFQFLFPGPGYGGSCFPKDIEAVIAMGRRTGLPLKLMQAVDAVNDDQKLVLFGKIAAHFGGDLAGKTLAVWGLAFKPRTDDIREAPALTLIDELLAAGVKVRVHDPEAMENVRALYGEKLYYADKPYGALEGADGLAIVTEWPEFRNPDFELIRRLLAGHVVFDGRNVYDERTMSQYGFTYYGIGRGKR</sequence>
<comment type="function">
    <text evidence="8">Catalyzes the conversion of UDP-glucose into UDP-glucuronate, one of the precursors of teichuronic acid.</text>
</comment>
<dbReference type="SMART" id="SM00984">
    <property type="entry name" value="UDPG_MGDP_dh_C"/>
    <property type="match status" value="1"/>
</dbReference>
<evidence type="ECO:0000256" key="6">
    <source>
        <dbReference type="ARBA" id="ARBA00023027"/>
    </source>
</evidence>
<dbReference type="GO" id="GO:0006065">
    <property type="term" value="P:UDP-glucuronate biosynthetic process"/>
    <property type="evidence" value="ECO:0007669"/>
    <property type="project" value="UniProtKB-UniPathway"/>
</dbReference>
<dbReference type="OrthoDB" id="9803238at2"/>
<dbReference type="InterPro" id="IPR014026">
    <property type="entry name" value="UDP-Glc/GDP-Man_DH_dimer"/>
</dbReference>
<feature type="binding site" evidence="12">
    <location>
        <position position="160"/>
    </location>
    <ligand>
        <name>NAD(+)</name>
        <dbReference type="ChEBI" id="CHEBI:57540"/>
    </ligand>
</feature>
<dbReference type="EC" id="1.1.1.22" evidence="3 9"/>
<feature type="binding site" evidence="12">
    <location>
        <position position="30"/>
    </location>
    <ligand>
        <name>NAD(+)</name>
        <dbReference type="ChEBI" id="CHEBI:57540"/>
    </ligand>
</feature>
<evidence type="ECO:0000256" key="5">
    <source>
        <dbReference type="ARBA" id="ARBA00023002"/>
    </source>
</evidence>
<dbReference type="GO" id="GO:0000271">
    <property type="term" value="P:polysaccharide biosynthetic process"/>
    <property type="evidence" value="ECO:0007669"/>
    <property type="project" value="InterPro"/>
</dbReference>
<proteinExistence type="inferred from homology"/>
<dbReference type="PANTHER" id="PTHR43750">
    <property type="entry name" value="UDP-GLUCOSE 6-DEHYDROGENASE TUAD"/>
    <property type="match status" value="1"/>
</dbReference>
<dbReference type="PIRSF" id="PIRSF000124">
    <property type="entry name" value="UDPglc_GDPman_dh"/>
    <property type="match status" value="1"/>
</dbReference>
<dbReference type="InterPro" id="IPR036291">
    <property type="entry name" value="NAD(P)-bd_dom_sf"/>
</dbReference>
<evidence type="ECO:0000256" key="4">
    <source>
        <dbReference type="ARBA" id="ARBA00015132"/>
    </source>
</evidence>